<evidence type="ECO:0000256" key="5">
    <source>
        <dbReference type="ARBA" id="ARBA00038359"/>
    </source>
</evidence>
<dbReference type="OrthoDB" id="4682787at2759"/>
<gene>
    <name evidence="9" type="ORF">N0V89_006552</name>
</gene>
<organism evidence="9 10">
    <name type="scientific">Didymosphaeria variabile</name>
    <dbReference type="NCBI Taxonomy" id="1932322"/>
    <lineage>
        <taxon>Eukaryota</taxon>
        <taxon>Fungi</taxon>
        <taxon>Dikarya</taxon>
        <taxon>Ascomycota</taxon>
        <taxon>Pezizomycotina</taxon>
        <taxon>Dothideomycetes</taxon>
        <taxon>Pleosporomycetidae</taxon>
        <taxon>Pleosporales</taxon>
        <taxon>Massarineae</taxon>
        <taxon>Didymosphaeriaceae</taxon>
        <taxon>Didymosphaeria</taxon>
    </lineage>
</organism>
<dbReference type="EMBL" id="JAPEUX010000005">
    <property type="protein sequence ID" value="KAJ4351213.1"/>
    <property type="molecule type" value="Genomic_DNA"/>
</dbReference>
<dbReference type="PANTHER" id="PTHR33048:SF158">
    <property type="entry name" value="MEMBRANE PROTEIN PTH11-LIKE, PUTATIVE-RELATED"/>
    <property type="match status" value="1"/>
</dbReference>
<keyword evidence="2 7" id="KW-0812">Transmembrane</keyword>
<keyword evidence="3 7" id="KW-1133">Transmembrane helix</keyword>
<accession>A0A9W8XJA9</accession>
<protein>
    <recommendedName>
        <fullName evidence="8">Rhodopsin domain-containing protein</fullName>
    </recommendedName>
</protein>
<evidence type="ECO:0000256" key="6">
    <source>
        <dbReference type="SAM" id="MobiDB-lite"/>
    </source>
</evidence>
<dbReference type="AlphaFoldDB" id="A0A9W8XJA9"/>
<sequence length="277" mass="31686">MGVHQWDITVKQLGNYLFYQYVGFIIWIILTLLLKIAILLQYLRIFVPDGIRGFTFWASHIVLWANVTYYTAFVFTFLFVCDPRPFFWDKTIAHGECLDIFGINIIGAVFCLVSDLIILLLPQRVIFRLTLSRGRKLSLAFLFAVGIFACITSAVRLYYNVKLWKNQTDVTYQLGFISLWGTVQLAAGFWIVCSPSIPKTINHFRGKPWFLRVETSLRSRLRKGHPKSEEGDPAQNPTIGGERNQRAGREVVTDIEFHELVNKTEASITSRADSGPV</sequence>
<evidence type="ECO:0000313" key="10">
    <source>
        <dbReference type="Proteomes" id="UP001140513"/>
    </source>
</evidence>
<proteinExistence type="inferred from homology"/>
<evidence type="ECO:0000313" key="9">
    <source>
        <dbReference type="EMBL" id="KAJ4351213.1"/>
    </source>
</evidence>
<dbReference type="InterPro" id="IPR052337">
    <property type="entry name" value="SAT4-like"/>
</dbReference>
<feature type="transmembrane region" description="Helical" evidence="7">
    <location>
        <begin position="61"/>
        <end position="80"/>
    </location>
</feature>
<feature type="domain" description="Rhodopsin" evidence="8">
    <location>
        <begin position="1"/>
        <end position="201"/>
    </location>
</feature>
<reference evidence="9" key="1">
    <citation type="submission" date="2022-10" db="EMBL/GenBank/DDBJ databases">
        <title>Tapping the CABI collections for fungal endophytes: first genome assemblies for Collariella, Neodidymelliopsis, Ascochyta clinopodiicola, Didymella pomorum, Didymosphaeria variabile, Neocosmospora piperis and Neocucurbitaria cava.</title>
        <authorList>
            <person name="Hill R."/>
        </authorList>
    </citation>
    <scope>NUCLEOTIDE SEQUENCE</scope>
    <source>
        <strain evidence="9">IMI 356815</strain>
    </source>
</reference>
<dbReference type="GO" id="GO:0016020">
    <property type="term" value="C:membrane"/>
    <property type="evidence" value="ECO:0007669"/>
    <property type="project" value="UniProtKB-SubCell"/>
</dbReference>
<evidence type="ECO:0000256" key="1">
    <source>
        <dbReference type="ARBA" id="ARBA00004141"/>
    </source>
</evidence>
<evidence type="ECO:0000256" key="7">
    <source>
        <dbReference type="SAM" id="Phobius"/>
    </source>
</evidence>
<evidence type="ECO:0000256" key="4">
    <source>
        <dbReference type="ARBA" id="ARBA00023136"/>
    </source>
</evidence>
<comment type="caution">
    <text evidence="9">The sequence shown here is derived from an EMBL/GenBank/DDBJ whole genome shotgun (WGS) entry which is preliminary data.</text>
</comment>
<dbReference type="PANTHER" id="PTHR33048">
    <property type="entry name" value="PTH11-LIKE INTEGRAL MEMBRANE PROTEIN (AFU_ORTHOLOGUE AFUA_5G11245)"/>
    <property type="match status" value="1"/>
</dbReference>
<dbReference type="InterPro" id="IPR049326">
    <property type="entry name" value="Rhodopsin_dom_fungi"/>
</dbReference>
<keyword evidence="10" id="KW-1185">Reference proteome</keyword>
<dbReference type="Pfam" id="PF20684">
    <property type="entry name" value="Fung_rhodopsin"/>
    <property type="match status" value="1"/>
</dbReference>
<keyword evidence="4 7" id="KW-0472">Membrane</keyword>
<evidence type="ECO:0000256" key="3">
    <source>
        <dbReference type="ARBA" id="ARBA00022989"/>
    </source>
</evidence>
<dbReference type="GeneID" id="80910082"/>
<dbReference type="Proteomes" id="UP001140513">
    <property type="component" value="Unassembled WGS sequence"/>
</dbReference>
<comment type="similarity">
    <text evidence="5">Belongs to the SAT4 family.</text>
</comment>
<feature type="transmembrane region" description="Helical" evidence="7">
    <location>
        <begin position="171"/>
        <end position="193"/>
    </location>
</feature>
<feature type="transmembrane region" description="Helical" evidence="7">
    <location>
        <begin position="137"/>
        <end position="159"/>
    </location>
</feature>
<name>A0A9W8XJA9_9PLEO</name>
<feature type="region of interest" description="Disordered" evidence="6">
    <location>
        <begin position="221"/>
        <end position="247"/>
    </location>
</feature>
<comment type="subcellular location">
    <subcellularLocation>
        <location evidence="1">Membrane</location>
        <topology evidence="1">Multi-pass membrane protein</topology>
    </subcellularLocation>
</comment>
<evidence type="ECO:0000259" key="8">
    <source>
        <dbReference type="Pfam" id="PF20684"/>
    </source>
</evidence>
<feature type="transmembrane region" description="Helical" evidence="7">
    <location>
        <begin position="100"/>
        <end position="121"/>
    </location>
</feature>
<dbReference type="RefSeq" id="XP_056069569.1">
    <property type="nucleotide sequence ID" value="XM_056215322.1"/>
</dbReference>
<evidence type="ECO:0000256" key="2">
    <source>
        <dbReference type="ARBA" id="ARBA00022692"/>
    </source>
</evidence>
<feature type="transmembrane region" description="Helical" evidence="7">
    <location>
        <begin position="18"/>
        <end position="40"/>
    </location>
</feature>